<reference evidence="1 2" key="1">
    <citation type="submission" date="2017-09" db="EMBL/GenBank/DDBJ databases">
        <title>Large-scale bioinformatics analysis of Bacillus genomes uncovers conserved roles of natural products in bacterial physiology.</title>
        <authorList>
            <consortium name="Agbiome Team Llc"/>
            <person name="Bleich R.M."/>
            <person name="Grubbs K.J."/>
            <person name="Santa Maria K.C."/>
            <person name="Allen S.E."/>
            <person name="Farag S."/>
            <person name="Shank E.A."/>
            <person name="Bowers A."/>
        </authorList>
    </citation>
    <scope>NUCLEOTIDE SEQUENCE [LARGE SCALE GENOMIC DNA]</scope>
    <source>
        <strain evidence="1 2">AFS092012</strain>
    </source>
</reference>
<name>A0AA91ZSJ6_9BACI</name>
<dbReference type="EMBL" id="NVOR01000066">
    <property type="protein sequence ID" value="PED81417.1"/>
    <property type="molecule type" value="Genomic_DNA"/>
</dbReference>
<dbReference type="RefSeq" id="WP_097895786.1">
    <property type="nucleotide sequence ID" value="NZ_NVOR01000066.1"/>
</dbReference>
<gene>
    <name evidence="1" type="ORF">CON65_17190</name>
</gene>
<organism evidence="1 2">
    <name type="scientific">Bacillus pseudomycoides</name>
    <dbReference type="NCBI Taxonomy" id="64104"/>
    <lineage>
        <taxon>Bacteria</taxon>
        <taxon>Bacillati</taxon>
        <taxon>Bacillota</taxon>
        <taxon>Bacilli</taxon>
        <taxon>Bacillales</taxon>
        <taxon>Bacillaceae</taxon>
        <taxon>Bacillus</taxon>
        <taxon>Bacillus cereus group</taxon>
    </lineage>
</organism>
<accession>A0AA91ZSJ6</accession>
<proteinExistence type="predicted"/>
<evidence type="ECO:0000313" key="2">
    <source>
        <dbReference type="Proteomes" id="UP000221020"/>
    </source>
</evidence>
<dbReference type="AlphaFoldDB" id="A0AA91ZSJ6"/>
<sequence length="59" mass="7034">MFGSKQDDVKEYLIEEGYEVKEYLRKNGDWYYFKVNTFRSGTHTVKVKDGVFGFRVEKA</sequence>
<evidence type="ECO:0000313" key="1">
    <source>
        <dbReference type="EMBL" id="PED81417.1"/>
    </source>
</evidence>
<protein>
    <submittedName>
        <fullName evidence="1">Uncharacterized protein</fullName>
    </submittedName>
</protein>
<comment type="caution">
    <text evidence="1">The sequence shown here is derived from an EMBL/GenBank/DDBJ whole genome shotgun (WGS) entry which is preliminary data.</text>
</comment>
<dbReference type="Proteomes" id="UP000221020">
    <property type="component" value="Unassembled WGS sequence"/>
</dbReference>